<feature type="compositionally biased region" description="Pro residues" evidence="1">
    <location>
        <begin position="913"/>
        <end position="927"/>
    </location>
</feature>
<proteinExistence type="predicted"/>
<evidence type="ECO:0000313" key="3">
    <source>
        <dbReference type="EMBL" id="EGB04022.1"/>
    </source>
</evidence>
<protein>
    <recommendedName>
        <fullName evidence="2">FERM central domain-containing protein</fullName>
    </recommendedName>
</protein>
<feature type="region of interest" description="Disordered" evidence="1">
    <location>
        <begin position="576"/>
        <end position="693"/>
    </location>
</feature>
<sequence>MSGEAPNRSLPKTPERLLSLHKKYRKARASPDEDPPQPGAVDPPRPLSFPEAYERAEQAGAGENTPGGTFEPRSPRLGAARRPASRRRAAGPARRPPPRAQVTRFLRGVPAKEITKLYDESAGDDADAPPPPPPPPEQSPAPSPRPAAAAVEGTSLVGRWSALGAMGSSNGATPRRRAPEPAAADARSRSADLPRAFYLLDGAKTCLRSRSDFSVGDALEAAALALNIAPAMTRYLAFHAATAEGVVDASPLADGSAARADVARAGKAPGRLVLLVRLWTDELRRCVMSAAADDGGITRLAYVQARACVMMDLWPCPLEDAALVAAVQLSGLMLSRRPDAAPAAAGGGGTDARYEQAAEARASAAPPLSLARDGTAGAPPLDVGESPRPRLTPSVSLVRSKLGSLLPERVLKSRESGEWELDVLVELGFRLNDPHASAASDYLAIVETWDSFGTVAFSGYVLSPKLGDAAPGGKKRGPRDKCVVCVGRDGVRVLSTDRLRTLGVLAARRIARWVPRPCTDGDGDDGKGASELVFEWAPPSEGDDAARVRCVFRLQGRDAARDCCALLDDYGTLDAAPESNSELGDPDQTSELSSSVTSTLDWAEDPPSHKYVRPALPSAPPKPPADGEAPPPEAPPAPPAVDTARCAGTDEGADRDLERSSTPPPPERDGGDENSEKPAAPAAATELAGRPPQKSVGTYLNNLYDSLVFAIIRPPRSVYDERRLGPTSFAVDGAGRFHRRDVRLRNVRGEELRCSHWVPEAYGDGGAKRPCVIFMHANSAARVQALHYVSLVLSLGCTFFSFDCAGSGLSDGTYVSLGWRESRDLHVVARYVRRLGTVSSLGAWGCSMGAASIIFYLAASGDTTHMEKLTRGRGAGASSLLKKRKDSAAAPDARGAPRRTLSDQLAAAVVGEAPPPESPAPPTPSKAPAPRGGDAAARVDVEPLDAVVLDSPYSDIHQLAVDLASTRLIGGFSTPWVVTQAVLHFLETTILETAKFNISDLKPIDHVGDCATPALFLHAEDDSLVGISHMEALVRSYGGPRAGQQKRAKFPTSKAPISAVFHSPRVLAMVEGTHSSPRSKRTLDFVGKFLCKHMRITPDADFARNFALERVAPGPRSVPWVRHDHRLVKVNGLAYSRGARVSLESDHHADAPAPN</sequence>
<dbReference type="RefSeq" id="XP_009041300.1">
    <property type="nucleotide sequence ID" value="XM_009043052.1"/>
</dbReference>
<feature type="compositionally biased region" description="Pro residues" evidence="1">
    <location>
        <begin position="128"/>
        <end position="145"/>
    </location>
</feature>
<feature type="region of interest" description="Disordered" evidence="1">
    <location>
        <begin position="164"/>
        <end position="188"/>
    </location>
</feature>
<feature type="compositionally biased region" description="Pro residues" evidence="1">
    <location>
        <begin position="36"/>
        <end position="47"/>
    </location>
</feature>
<feature type="region of interest" description="Disordered" evidence="1">
    <location>
        <begin position="1"/>
        <end position="152"/>
    </location>
</feature>
<feature type="compositionally biased region" description="Pro residues" evidence="1">
    <location>
        <begin position="617"/>
        <end position="639"/>
    </location>
</feature>
<dbReference type="InterPro" id="IPR019748">
    <property type="entry name" value="FERM_central"/>
</dbReference>
<organism evidence="4">
    <name type="scientific">Aureococcus anophagefferens</name>
    <name type="common">Harmful bloom alga</name>
    <dbReference type="NCBI Taxonomy" id="44056"/>
    <lineage>
        <taxon>Eukaryota</taxon>
        <taxon>Sar</taxon>
        <taxon>Stramenopiles</taxon>
        <taxon>Ochrophyta</taxon>
        <taxon>Pelagophyceae</taxon>
        <taxon>Pelagomonadales</taxon>
        <taxon>Pelagomonadaceae</taxon>
        <taxon>Aureococcus</taxon>
    </lineage>
</organism>
<evidence type="ECO:0000313" key="4">
    <source>
        <dbReference type="Proteomes" id="UP000002729"/>
    </source>
</evidence>
<feature type="region of interest" description="Disordered" evidence="1">
    <location>
        <begin position="364"/>
        <end position="392"/>
    </location>
</feature>
<dbReference type="PANTHER" id="PTHR43358:SF4">
    <property type="entry name" value="ALPHA_BETA HYDROLASE FOLD-1 DOMAIN-CONTAINING PROTEIN"/>
    <property type="match status" value="1"/>
</dbReference>
<dbReference type="AlphaFoldDB" id="F0YLK7"/>
<evidence type="ECO:0000259" key="2">
    <source>
        <dbReference type="Pfam" id="PF00373"/>
    </source>
</evidence>
<dbReference type="SUPFAM" id="SSF53474">
    <property type="entry name" value="alpha/beta-Hydrolases"/>
    <property type="match status" value="1"/>
</dbReference>
<feature type="compositionally biased region" description="Basic and acidic residues" evidence="1">
    <location>
        <begin position="666"/>
        <end position="676"/>
    </location>
</feature>
<dbReference type="EMBL" id="GL833157">
    <property type="protein sequence ID" value="EGB04022.1"/>
    <property type="molecule type" value="Genomic_DNA"/>
</dbReference>
<feature type="region of interest" description="Disordered" evidence="1">
    <location>
        <begin position="876"/>
        <end position="899"/>
    </location>
</feature>
<dbReference type="KEGG" id="aaf:AURANDRAFT_72626"/>
<dbReference type="PANTHER" id="PTHR43358">
    <property type="entry name" value="ALPHA/BETA-HYDROLASE"/>
    <property type="match status" value="1"/>
</dbReference>
<feature type="compositionally biased region" description="Basic residues" evidence="1">
    <location>
        <begin position="19"/>
        <end position="28"/>
    </location>
</feature>
<evidence type="ECO:0000256" key="1">
    <source>
        <dbReference type="SAM" id="MobiDB-lite"/>
    </source>
</evidence>
<dbReference type="Gene3D" id="3.40.50.1820">
    <property type="entry name" value="alpha/beta hydrolase"/>
    <property type="match status" value="2"/>
</dbReference>
<dbReference type="InterPro" id="IPR029058">
    <property type="entry name" value="AB_hydrolase_fold"/>
</dbReference>
<keyword evidence="4" id="KW-1185">Reference proteome</keyword>
<dbReference type="InterPro" id="IPR052920">
    <property type="entry name" value="DNA-binding_regulatory"/>
</dbReference>
<dbReference type="Pfam" id="PF00373">
    <property type="entry name" value="FERM_M"/>
    <property type="match status" value="1"/>
</dbReference>
<gene>
    <name evidence="3" type="ORF">AURANDRAFT_72626</name>
</gene>
<dbReference type="GeneID" id="20228794"/>
<dbReference type="InParanoid" id="F0YLK7"/>
<dbReference type="eggNOG" id="KOG1552">
    <property type="taxonomic scope" value="Eukaryota"/>
</dbReference>
<feature type="domain" description="FERM central" evidence="2">
    <location>
        <begin position="296"/>
        <end position="457"/>
    </location>
</feature>
<dbReference type="Proteomes" id="UP000002729">
    <property type="component" value="Unassembled WGS sequence"/>
</dbReference>
<accession>F0YLK7</accession>
<name>F0YLK7_AURAN</name>
<feature type="compositionally biased region" description="Low complexity" evidence="1">
    <location>
        <begin position="589"/>
        <end position="600"/>
    </location>
</feature>
<feature type="region of interest" description="Disordered" evidence="1">
    <location>
        <begin position="911"/>
        <end position="936"/>
    </location>
</feature>
<dbReference type="OrthoDB" id="10249433at2759"/>
<reference evidence="3 4" key="1">
    <citation type="journal article" date="2011" name="Proc. Natl. Acad. Sci. U.S.A.">
        <title>Niche of harmful alga Aureococcus anophagefferens revealed through ecogenomics.</title>
        <authorList>
            <person name="Gobler C.J."/>
            <person name="Berry D.L."/>
            <person name="Dyhrman S.T."/>
            <person name="Wilhelm S.W."/>
            <person name="Salamov A."/>
            <person name="Lobanov A.V."/>
            <person name="Zhang Y."/>
            <person name="Collier J.L."/>
            <person name="Wurch L.L."/>
            <person name="Kustka A.B."/>
            <person name="Dill B.D."/>
            <person name="Shah M."/>
            <person name="VerBerkmoes N.C."/>
            <person name="Kuo A."/>
            <person name="Terry A."/>
            <person name="Pangilinan J."/>
            <person name="Lindquist E.A."/>
            <person name="Lucas S."/>
            <person name="Paulsen I.T."/>
            <person name="Hattenrath-Lehmann T.K."/>
            <person name="Talmage S.C."/>
            <person name="Walker E.A."/>
            <person name="Koch F."/>
            <person name="Burson A.M."/>
            <person name="Marcoval M.A."/>
            <person name="Tang Y.Z."/>
            <person name="Lecleir G.R."/>
            <person name="Coyne K.J."/>
            <person name="Berg G.M."/>
            <person name="Bertrand E.M."/>
            <person name="Saito M.A."/>
            <person name="Gladyshev V.N."/>
            <person name="Grigoriev I.V."/>
        </authorList>
    </citation>
    <scope>NUCLEOTIDE SEQUENCE [LARGE SCALE GENOMIC DNA]</scope>
    <source>
        <strain evidence="4">CCMP 1984</strain>
    </source>
</reference>